<feature type="domain" description="Glycosyl transferase family 28 C-terminal" evidence="6">
    <location>
        <begin position="27"/>
        <end position="136"/>
    </location>
</feature>
<keyword evidence="5" id="KW-0256">Endoplasmic reticulum</keyword>
<dbReference type="eggNOG" id="COG5017">
    <property type="taxonomic scope" value="Bacteria"/>
</dbReference>
<evidence type="ECO:0000256" key="4">
    <source>
        <dbReference type="ARBA" id="ARBA00022679"/>
    </source>
</evidence>
<dbReference type="EMBL" id="CP006905">
    <property type="protein sequence ID" value="AIY82410.1"/>
    <property type="molecule type" value="Genomic_DNA"/>
</dbReference>
<reference evidence="7 8" key="1">
    <citation type="journal article" date="2015" name="Infect. Genet. Evol.">
        <title>Genomic sequences of six botulinum neurotoxin-producing strains representing three clostridial species illustrate the mobility and diversity of botulinum neurotoxin genes.</title>
        <authorList>
            <person name="Smith T.J."/>
            <person name="Hill K.K."/>
            <person name="Xie G."/>
            <person name="Foley B.T."/>
            <person name="Williamson C.H."/>
            <person name="Foster J.T."/>
            <person name="Johnson S.L."/>
            <person name="Chertkov O."/>
            <person name="Teshima H."/>
            <person name="Gibbons H.S."/>
            <person name="Johnsky L.A."/>
            <person name="Karavis M.A."/>
            <person name="Smith L.A."/>
        </authorList>
    </citation>
    <scope>NUCLEOTIDE SEQUENCE [LARGE SCALE GENOMIC DNA]</scope>
    <source>
        <strain evidence="7">Sullivan</strain>
    </source>
</reference>
<dbReference type="PANTHER" id="PTHR12867:SF6">
    <property type="entry name" value="N-ACETYLGLUCOSAMINYLDIPHOSPHODOLICHOL N-ACETYLGLUCOSAMINYLTRANSFERASE"/>
    <property type="match status" value="1"/>
</dbReference>
<evidence type="ECO:0000256" key="5">
    <source>
        <dbReference type="ARBA" id="ARBA00022824"/>
    </source>
</evidence>
<dbReference type="InterPro" id="IPR048097">
    <property type="entry name" value="Cps14G-like"/>
</dbReference>
<evidence type="ECO:0000313" key="7">
    <source>
        <dbReference type="EMBL" id="AIY82410.1"/>
    </source>
</evidence>
<dbReference type="GO" id="GO:0016758">
    <property type="term" value="F:hexosyltransferase activity"/>
    <property type="evidence" value="ECO:0007669"/>
    <property type="project" value="InterPro"/>
</dbReference>
<dbReference type="KEGG" id="cbv:U729_1138"/>
<dbReference type="RefSeq" id="WP_039312385.1">
    <property type="nucleotide sequence ID" value="NZ_CP006905.1"/>
</dbReference>
<evidence type="ECO:0000313" key="8">
    <source>
        <dbReference type="Proteomes" id="UP000030635"/>
    </source>
</evidence>
<protein>
    <recommendedName>
        <fullName evidence="6">Glycosyl transferase family 28 C-terminal domain-containing protein</fullName>
    </recommendedName>
</protein>
<evidence type="ECO:0000256" key="1">
    <source>
        <dbReference type="ARBA" id="ARBA00004240"/>
    </source>
</evidence>
<dbReference type="GO" id="GO:0006488">
    <property type="term" value="P:dolichol-linked oligosaccharide biosynthetic process"/>
    <property type="evidence" value="ECO:0007669"/>
    <property type="project" value="InterPro"/>
</dbReference>
<evidence type="ECO:0000256" key="2">
    <source>
        <dbReference type="ARBA" id="ARBA00006962"/>
    </source>
</evidence>
<dbReference type="HOGENOM" id="CLU_085408_1_0_9"/>
<comment type="similarity">
    <text evidence="2">Belongs to the glycosyltransferase 28 family.</text>
</comment>
<accession>A0A0A7FU05</accession>
<proteinExistence type="inferred from homology"/>
<keyword evidence="8" id="KW-1185">Reference proteome</keyword>
<dbReference type="Proteomes" id="UP000030635">
    <property type="component" value="Chromosome"/>
</dbReference>
<keyword evidence="4" id="KW-0808">Transferase</keyword>
<dbReference type="Pfam" id="PF04101">
    <property type="entry name" value="Glyco_tran_28_C"/>
    <property type="match status" value="1"/>
</dbReference>
<dbReference type="AlphaFoldDB" id="A0A0A7FU05"/>
<dbReference type="InterPro" id="IPR039042">
    <property type="entry name" value="Alg13-like"/>
</dbReference>
<comment type="subcellular location">
    <subcellularLocation>
        <location evidence="1">Endoplasmic reticulum</location>
    </subcellularLocation>
</comment>
<dbReference type="OrthoDB" id="9814973at2"/>
<dbReference type="InterPro" id="IPR007235">
    <property type="entry name" value="Glyco_trans_28_C"/>
</dbReference>
<keyword evidence="3" id="KW-0328">Glycosyltransferase</keyword>
<dbReference type="NCBIfam" id="NF041548">
    <property type="entry name" value="PssE"/>
    <property type="match status" value="1"/>
</dbReference>
<gene>
    <name evidence="7" type="ORF">U729_1138</name>
</gene>
<evidence type="ECO:0000259" key="6">
    <source>
        <dbReference type="Pfam" id="PF04101"/>
    </source>
</evidence>
<sequence length="155" mass="18135">MIFVILGTHELEFKRLLKYLEDMDIKEKVVIQSGNTQFSSEKYEIIPFLSQSDFDKYIDESELIITHGGVGSILTGLKHNKKVITMARLSKYNEHNDDHQLEICNKLSKEGYTINCTDFESLKEAIYNYRDIELKPYIFNNDELVNFIDETIKNI</sequence>
<dbReference type="STRING" id="1561.NPD11_1864"/>
<evidence type="ECO:0000256" key="3">
    <source>
        <dbReference type="ARBA" id="ARBA00022676"/>
    </source>
</evidence>
<dbReference type="PANTHER" id="PTHR12867">
    <property type="entry name" value="GLYCOSYL TRANSFERASE-RELATED"/>
    <property type="match status" value="1"/>
</dbReference>
<name>A0A0A7FU05_9CLOT</name>
<organism evidence="7 8">
    <name type="scientific">Clostridium baratii str. Sullivan</name>
    <dbReference type="NCBI Taxonomy" id="1415775"/>
    <lineage>
        <taxon>Bacteria</taxon>
        <taxon>Bacillati</taxon>
        <taxon>Bacillota</taxon>
        <taxon>Clostridia</taxon>
        <taxon>Eubacteriales</taxon>
        <taxon>Clostridiaceae</taxon>
        <taxon>Clostridium</taxon>
    </lineage>
</organism>
<dbReference type="Gene3D" id="3.40.50.2000">
    <property type="entry name" value="Glycogen Phosphorylase B"/>
    <property type="match status" value="1"/>
</dbReference>